<sequence length="228" mass="26175">MGFPVFSGVTLFLTLLGPYYAIYNFSNISETTGVNSLLISSIFHSVVACFLKSLFLASIPVTFLSHEFVIEYLGIFTKVFYLYFMWRLINSKTSKQHEIDIRLNTCTIGWCVAHTTLSYFIPLVTDSSLNSDFSFEYIRLILSSYSASLSTFICFCCTYMYTKPNLYDRRGVVILTILSTFLIQILTMSLFNILGKNNIPPFINLPIFAYIAFYTHQNLQKKKTSKKH</sequence>
<protein>
    <recommendedName>
        <fullName evidence="9">BOS complex subunit TMEM147</fullName>
    </recommendedName>
    <alternativeName>
        <fullName evidence="10">Transmembrane protein 147</fullName>
    </alternativeName>
</protein>
<evidence type="ECO:0000256" key="6">
    <source>
        <dbReference type="ARBA" id="ARBA00022989"/>
    </source>
</evidence>
<dbReference type="GO" id="GO:0005886">
    <property type="term" value="C:plasma membrane"/>
    <property type="evidence" value="ECO:0007669"/>
    <property type="project" value="UniProtKB-SubCell"/>
</dbReference>
<comment type="subcellular location">
    <subcellularLocation>
        <location evidence="2">Cell membrane</location>
        <topology evidence="2">Multi-pass membrane protein</topology>
    </subcellularLocation>
    <subcellularLocation>
        <location evidence="1">Endoplasmic reticulum membrane</location>
        <topology evidence="1">Multi-pass membrane protein</topology>
    </subcellularLocation>
</comment>
<dbReference type="InterPro" id="IPR019164">
    <property type="entry name" value="TMEM147"/>
</dbReference>
<feature type="transmembrane region" description="Helical" evidence="11">
    <location>
        <begin position="6"/>
        <end position="25"/>
    </location>
</feature>
<keyword evidence="4 11" id="KW-0812">Transmembrane</keyword>
<evidence type="ECO:0000256" key="3">
    <source>
        <dbReference type="ARBA" id="ARBA00022475"/>
    </source>
</evidence>
<keyword evidence="13" id="KW-1185">Reference proteome</keyword>
<dbReference type="GO" id="GO:0005789">
    <property type="term" value="C:endoplasmic reticulum membrane"/>
    <property type="evidence" value="ECO:0007669"/>
    <property type="project" value="UniProtKB-SubCell"/>
</dbReference>
<feature type="transmembrane region" description="Helical" evidence="11">
    <location>
        <begin position="173"/>
        <end position="193"/>
    </location>
</feature>
<evidence type="ECO:0000256" key="1">
    <source>
        <dbReference type="ARBA" id="ARBA00004477"/>
    </source>
</evidence>
<evidence type="ECO:0000256" key="8">
    <source>
        <dbReference type="ARBA" id="ARBA00034739"/>
    </source>
</evidence>
<evidence type="ECO:0000256" key="7">
    <source>
        <dbReference type="ARBA" id="ARBA00023136"/>
    </source>
</evidence>
<feature type="transmembrane region" description="Helical" evidence="11">
    <location>
        <begin position="101"/>
        <end position="121"/>
    </location>
</feature>
<feature type="transmembrane region" description="Helical" evidence="11">
    <location>
        <begin position="69"/>
        <end position="89"/>
    </location>
</feature>
<keyword evidence="5" id="KW-0256">Endoplasmic reticulum</keyword>
<dbReference type="PANTHER" id="PTHR12869">
    <property type="entry name" value="SMALL SEVEN TRANSMEMBRANE DOMAIN-CONTAINING PROTEIN"/>
    <property type="match status" value="1"/>
</dbReference>
<dbReference type="Proteomes" id="UP001311799">
    <property type="component" value="Unassembled WGS sequence"/>
</dbReference>
<dbReference type="Pfam" id="PF09767">
    <property type="entry name" value="DUF2053"/>
    <property type="match status" value="1"/>
</dbReference>
<dbReference type="AlphaFoldDB" id="A0AAV9XVA6"/>
<evidence type="ECO:0000256" key="2">
    <source>
        <dbReference type="ARBA" id="ARBA00004651"/>
    </source>
</evidence>
<name>A0AAV9XVA6_9CRYT</name>
<evidence type="ECO:0000313" key="12">
    <source>
        <dbReference type="EMBL" id="KAK6588621.1"/>
    </source>
</evidence>
<evidence type="ECO:0000256" key="11">
    <source>
        <dbReference type="SAM" id="Phobius"/>
    </source>
</evidence>
<proteinExistence type="inferred from homology"/>
<comment type="caution">
    <text evidence="12">The sequence shown here is derived from an EMBL/GenBank/DDBJ whole genome shotgun (WGS) entry which is preliminary data.</text>
</comment>
<feature type="transmembrane region" description="Helical" evidence="11">
    <location>
        <begin position="199"/>
        <end position="216"/>
    </location>
</feature>
<feature type="transmembrane region" description="Helical" evidence="11">
    <location>
        <begin position="37"/>
        <end position="63"/>
    </location>
</feature>
<dbReference type="EMBL" id="JAWDEY010000031">
    <property type="protein sequence ID" value="KAK6588621.1"/>
    <property type="molecule type" value="Genomic_DNA"/>
</dbReference>
<evidence type="ECO:0000256" key="5">
    <source>
        <dbReference type="ARBA" id="ARBA00022824"/>
    </source>
</evidence>
<comment type="similarity">
    <text evidence="8">Belongs to the TMEM147 family.</text>
</comment>
<accession>A0AAV9XVA6</accession>
<dbReference type="PANTHER" id="PTHR12869:SF0">
    <property type="entry name" value="BOS COMPLEX SUBUNIT TMEM147"/>
    <property type="match status" value="1"/>
</dbReference>
<keyword evidence="3" id="KW-1003">Cell membrane</keyword>
<keyword evidence="7 11" id="KW-0472">Membrane</keyword>
<evidence type="ECO:0000313" key="13">
    <source>
        <dbReference type="Proteomes" id="UP001311799"/>
    </source>
</evidence>
<evidence type="ECO:0000256" key="4">
    <source>
        <dbReference type="ARBA" id="ARBA00022692"/>
    </source>
</evidence>
<feature type="transmembrane region" description="Helical" evidence="11">
    <location>
        <begin position="141"/>
        <end position="161"/>
    </location>
</feature>
<organism evidence="12 13">
    <name type="scientific">Cryptosporidium xiaoi</name>
    <dbReference type="NCBI Taxonomy" id="659607"/>
    <lineage>
        <taxon>Eukaryota</taxon>
        <taxon>Sar</taxon>
        <taxon>Alveolata</taxon>
        <taxon>Apicomplexa</taxon>
        <taxon>Conoidasida</taxon>
        <taxon>Coccidia</taxon>
        <taxon>Eucoccidiorida</taxon>
        <taxon>Eimeriorina</taxon>
        <taxon>Cryptosporidiidae</taxon>
        <taxon>Cryptosporidium</taxon>
    </lineage>
</organism>
<gene>
    <name evidence="12" type="ORF">RS030_3445</name>
</gene>
<keyword evidence="6 11" id="KW-1133">Transmembrane helix</keyword>
<evidence type="ECO:0000256" key="10">
    <source>
        <dbReference type="ARBA" id="ARBA00034899"/>
    </source>
</evidence>
<reference evidence="12 13" key="1">
    <citation type="submission" date="2023-10" db="EMBL/GenBank/DDBJ databases">
        <title>Comparative genomics analysis reveals potential genetic determinants of host preference in Cryptosporidium xiaoi.</title>
        <authorList>
            <person name="Xiao L."/>
            <person name="Li J."/>
        </authorList>
    </citation>
    <scope>NUCLEOTIDE SEQUENCE [LARGE SCALE GENOMIC DNA]</scope>
    <source>
        <strain evidence="12 13">52996</strain>
    </source>
</reference>
<evidence type="ECO:0000256" key="9">
    <source>
        <dbReference type="ARBA" id="ARBA00034846"/>
    </source>
</evidence>